<organism evidence="15 16">
    <name type="scientific">Shimia sagamensis</name>
    <dbReference type="NCBI Taxonomy" id="1566352"/>
    <lineage>
        <taxon>Bacteria</taxon>
        <taxon>Pseudomonadati</taxon>
        <taxon>Pseudomonadota</taxon>
        <taxon>Alphaproteobacteria</taxon>
        <taxon>Rhodobacterales</taxon>
        <taxon>Roseobacteraceae</taxon>
    </lineage>
</organism>
<dbReference type="SUPFAM" id="SSF63380">
    <property type="entry name" value="Riboflavin synthase domain-like"/>
    <property type="match status" value="1"/>
</dbReference>
<keyword evidence="3" id="KW-0285">Flavoprotein</keyword>
<evidence type="ECO:0000256" key="2">
    <source>
        <dbReference type="ARBA" id="ARBA00004141"/>
    </source>
</evidence>
<proteinExistence type="predicted"/>
<accession>A0ABY1NTY4</accession>
<evidence type="ECO:0000256" key="13">
    <source>
        <dbReference type="SAM" id="Phobius"/>
    </source>
</evidence>
<dbReference type="InterPro" id="IPR013130">
    <property type="entry name" value="Fe3_Rdtase_TM_dom"/>
</dbReference>
<keyword evidence="12 13" id="KW-0472">Membrane</keyword>
<gene>
    <name evidence="15" type="ORF">SAMN06265373_103110</name>
</gene>
<keyword evidence="7" id="KW-0274">FAD</keyword>
<reference evidence="15 16" key="1">
    <citation type="submission" date="2017-05" db="EMBL/GenBank/DDBJ databases">
        <authorList>
            <person name="Varghese N."/>
            <person name="Submissions S."/>
        </authorList>
    </citation>
    <scope>NUCLEOTIDE SEQUENCE [LARGE SCALE GENOMIC DNA]</scope>
    <source>
        <strain evidence="15 16">DSM 29734</strain>
    </source>
</reference>
<dbReference type="InterPro" id="IPR013112">
    <property type="entry name" value="FAD-bd_8"/>
</dbReference>
<evidence type="ECO:0000256" key="12">
    <source>
        <dbReference type="ARBA" id="ARBA00023136"/>
    </source>
</evidence>
<feature type="transmembrane region" description="Helical" evidence="13">
    <location>
        <begin position="112"/>
        <end position="133"/>
    </location>
</feature>
<comment type="caution">
    <text evidence="15">The sequence shown here is derived from an EMBL/GenBank/DDBJ whole genome shotgun (WGS) entry which is preliminary data.</text>
</comment>
<evidence type="ECO:0000256" key="3">
    <source>
        <dbReference type="ARBA" id="ARBA00022630"/>
    </source>
</evidence>
<dbReference type="Proteomes" id="UP001157961">
    <property type="component" value="Unassembled WGS sequence"/>
</dbReference>
<feature type="transmembrane region" description="Helical" evidence="13">
    <location>
        <begin position="140"/>
        <end position="159"/>
    </location>
</feature>
<feature type="transmembrane region" description="Helical" evidence="13">
    <location>
        <begin position="36"/>
        <end position="53"/>
    </location>
</feature>
<evidence type="ECO:0000256" key="10">
    <source>
        <dbReference type="ARBA" id="ARBA00023004"/>
    </source>
</evidence>
<evidence type="ECO:0000313" key="16">
    <source>
        <dbReference type="Proteomes" id="UP001157961"/>
    </source>
</evidence>
<evidence type="ECO:0000256" key="7">
    <source>
        <dbReference type="ARBA" id="ARBA00022827"/>
    </source>
</evidence>
<feature type="domain" description="FAD-binding FR-type" evidence="14">
    <location>
        <begin position="187"/>
        <end position="289"/>
    </location>
</feature>
<evidence type="ECO:0000256" key="8">
    <source>
        <dbReference type="ARBA" id="ARBA00022989"/>
    </source>
</evidence>
<keyword evidence="5" id="KW-0001">2Fe-2S</keyword>
<evidence type="ECO:0000256" key="5">
    <source>
        <dbReference type="ARBA" id="ARBA00022714"/>
    </source>
</evidence>
<sequence length="433" mass="47706">MKKFGLLLVAVALALPFVWWPQIAQGRDGIALFSQYLGLGALIAMAFSQVIATRWPGVELIFGPMDQTYRLHKWLGIGSMVAILLHDTIDAEMKGLGRETMLVELAETLGEISLYGLLMLVVVTVATFIPYHLWKWTHRFIGIFFLFGAFHYLYILKPFKNGDPLGLYMWVVCIIGTVAYVWTSAPRGMRPRKHYKITAVTQQGEAIAVDMKATGRPLRHRAGQFAFFRFAGAGLNEPHPFTISSAPSDDGSLRITVAPLGDLTNRVSRSLAVGQAVQTDGPYGHFGRAKGAQVWIAAGVGVTPFVALAQALPTDAAPVTLVYCVRNKTNAPHLAELEALAGKKSNLTLILWQSADQGRFSAAALPDLVPDLSNCKVLFCGPVPMRRTLSKDLPKHGISQRSFHYEAFEIRTGIGIRRLAEWLWQRHQARSAG</sequence>
<evidence type="ECO:0000256" key="9">
    <source>
        <dbReference type="ARBA" id="ARBA00023002"/>
    </source>
</evidence>
<dbReference type="EMBL" id="FXTY01000003">
    <property type="protein sequence ID" value="SMP17211.1"/>
    <property type="molecule type" value="Genomic_DNA"/>
</dbReference>
<keyword evidence="10" id="KW-0408">Iron</keyword>
<dbReference type="Pfam" id="PF01794">
    <property type="entry name" value="Ferric_reduct"/>
    <property type="match status" value="1"/>
</dbReference>
<dbReference type="CDD" id="cd06198">
    <property type="entry name" value="FNR_like_3"/>
    <property type="match status" value="1"/>
</dbReference>
<dbReference type="InterPro" id="IPR001433">
    <property type="entry name" value="OxRdtase_FAD/NAD-bd"/>
</dbReference>
<keyword evidence="11" id="KW-0411">Iron-sulfur</keyword>
<dbReference type="InterPro" id="IPR017938">
    <property type="entry name" value="Riboflavin_synthase-like_b-brl"/>
</dbReference>
<dbReference type="PROSITE" id="PS51384">
    <property type="entry name" value="FAD_FR"/>
    <property type="match status" value="1"/>
</dbReference>
<evidence type="ECO:0000256" key="1">
    <source>
        <dbReference type="ARBA" id="ARBA00001974"/>
    </source>
</evidence>
<dbReference type="Pfam" id="PF00175">
    <property type="entry name" value="NAD_binding_1"/>
    <property type="match status" value="1"/>
</dbReference>
<keyword evidence="9" id="KW-0560">Oxidoreductase</keyword>
<dbReference type="PANTHER" id="PTHR47354:SF8">
    <property type="entry name" value="1,2-PHENYLACETYL-COA EPOXIDASE, SUBUNIT E"/>
    <property type="match status" value="1"/>
</dbReference>
<evidence type="ECO:0000256" key="6">
    <source>
        <dbReference type="ARBA" id="ARBA00022723"/>
    </source>
</evidence>
<dbReference type="Gene3D" id="2.40.30.10">
    <property type="entry name" value="Translation factors"/>
    <property type="match status" value="1"/>
</dbReference>
<name>A0ABY1NTY4_9RHOB</name>
<feature type="transmembrane region" description="Helical" evidence="13">
    <location>
        <begin position="165"/>
        <end position="183"/>
    </location>
</feature>
<keyword evidence="16" id="KW-1185">Reference proteome</keyword>
<keyword evidence="4 13" id="KW-0812">Transmembrane</keyword>
<dbReference type="SUPFAM" id="SSF52343">
    <property type="entry name" value="Ferredoxin reductase-like, C-terminal NADP-linked domain"/>
    <property type="match status" value="1"/>
</dbReference>
<evidence type="ECO:0000259" key="14">
    <source>
        <dbReference type="PROSITE" id="PS51384"/>
    </source>
</evidence>
<evidence type="ECO:0000256" key="11">
    <source>
        <dbReference type="ARBA" id="ARBA00023014"/>
    </source>
</evidence>
<comment type="subcellular location">
    <subcellularLocation>
        <location evidence="2">Membrane</location>
        <topology evidence="2">Multi-pass membrane protein</topology>
    </subcellularLocation>
</comment>
<keyword evidence="6" id="KW-0479">Metal-binding</keyword>
<protein>
    <submittedName>
        <fullName evidence="15">Predicted ferric reductase</fullName>
    </submittedName>
</protein>
<dbReference type="InterPro" id="IPR017927">
    <property type="entry name" value="FAD-bd_FR_type"/>
</dbReference>
<comment type="cofactor">
    <cofactor evidence="1">
        <name>FAD</name>
        <dbReference type="ChEBI" id="CHEBI:57692"/>
    </cofactor>
</comment>
<dbReference type="Gene3D" id="3.40.50.80">
    <property type="entry name" value="Nucleotide-binding domain of ferredoxin-NADP reductase (FNR) module"/>
    <property type="match status" value="1"/>
</dbReference>
<dbReference type="RefSeq" id="WP_283425573.1">
    <property type="nucleotide sequence ID" value="NZ_FXTY01000003.1"/>
</dbReference>
<evidence type="ECO:0000256" key="4">
    <source>
        <dbReference type="ARBA" id="ARBA00022692"/>
    </source>
</evidence>
<keyword evidence="8 13" id="KW-1133">Transmembrane helix</keyword>
<dbReference type="Pfam" id="PF08022">
    <property type="entry name" value="FAD_binding_8"/>
    <property type="match status" value="1"/>
</dbReference>
<evidence type="ECO:0000313" key="15">
    <source>
        <dbReference type="EMBL" id="SMP17211.1"/>
    </source>
</evidence>
<dbReference type="PANTHER" id="PTHR47354">
    <property type="entry name" value="NADH OXIDOREDUCTASE HCR"/>
    <property type="match status" value="1"/>
</dbReference>
<dbReference type="InterPro" id="IPR050415">
    <property type="entry name" value="MRET"/>
</dbReference>
<dbReference type="InterPro" id="IPR039261">
    <property type="entry name" value="FNR_nucleotide-bd"/>
</dbReference>